<sequence length="369" mass="42097">MIRKMVFVISALRGGGAEKFVLNLYKAMEKYQGYECHIVSIEKAVEHNIEGYRVHFVSDFCNVSKKGLRRLIYKKNVAKAVDDYIRNNISQDAFILSNMLLSDKIMSESKLKVHHVIHNSYKTAFLSGKGFFKKIQIKNNINRLYRNHPLVFVSQAAEIEYNEEFYSPFDNQVIYNPTELSDLQALSNSIVEDLEARYLIHIGRFNRQKRHDRLIKAFSKIKNSDVKLLLVGNGSLKSESEKLVSDLGLQDRVIFKGFTDNPYPYLKKAEGLVLSSDFEGLPTVLIEAIALNTPVVTTDCSGGIREIIGDNENVISPNHDTEKLSNMMDSLILSPDEFQCSFPNKFLASEVSSQYHNLHSLHYNSTRNK</sequence>
<dbReference type="EMBL" id="MSCI01000003">
    <property type="protein sequence ID" value="PQJ58165.1"/>
    <property type="molecule type" value="Genomic_DNA"/>
</dbReference>
<keyword evidence="2" id="KW-0808">Transferase</keyword>
<dbReference type="Pfam" id="PF00534">
    <property type="entry name" value="Glycos_transf_1"/>
    <property type="match status" value="1"/>
</dbReference>
<dbReference type="CDD" id="cd03811">
    <property type="entry name" value="GT4_GT28_WabH-like"/>
    <property type="match status" value="1"/>
</dbReference>
<dbReference type="InterPro" id="IPR001296">
    <property type="entry name" value="Glyco_trans_1"/>
</dbReference>
<dbReference type="GO" id="GO:1901135">
    <property type="term" value="P:carbohydrate derivative metabolic process"/>
    <property type="evidence" value="ECO:0007669"/>
    <property type="project" value="UniProtKB-ARBA"/>
</dbReference>
<dbReference type="PANTHER" id="PTHR12526">
    <property type="entry name" value="GLYCOSYLTRANSFERASE"/>
    <property type="match status" value="1"/>
</dbReference>
<evidence type="ECO:0000313" key="2">
    <source>
        <dbReference type="EMBL" id="PQJ58165.1"/>
    </source>
</evidence>
<dbReference type="GO" id="GO:0016757">
    <property type="term" value="F:glycosyltransferase activity"/>
    <property type="evidence" value="ECO:0007669"/>
    <property type="project" value="InterPro"/>
</dbReference>
<reference evidence="2 3" key="1">
    <citation type="submission" date="2016-12" db="EMBL/GenBank/DDBJ databases">
        <title>Diversity of luminous bacteria.</title>
        <authorList>
            <person name="Yoshizawa S."/>
            <person name="Kogure K."/>
        </authorList>
    </citation>
    <scope>NUCLEOTIDE SEQUENCE [LARGE SCALE GENOMIC DNA]</scope>
    <source>
        <strain evidence="2 3">LC2-408</strain>
    </source>
</reference>
<dbReference type="PANTHER" id="PTHR12526:SF638">
    <property type="entry name" value="SPORE COAT PROTEIN SA"/>
    <property type="match status" value="1"/>
</dbReference>
<dbReference type="SUPFAM" id="SSF53756">
    <property type="entry name" value="UDP-Glycosyltransferase/glycogen phosphorylase"/>
    <property type="match status" value="1"/>
</dbReference>
<name>A0A2S7V8E6_9VIBR</name>
<protein>
    <submittedName>
        <fullName evidence="2">Glycosyl transferase</fullName>
    </submittedName>
</protein>
<evidence type="ECO:0000313" key="3">
    <source>
        <dbReference type="Proteomes" id="UP000238707"/>
    </source>
</evidence>
<comment type="caution">
    <text evidence="2">The sequence shown here is derived from an EMBL/GenBank/DDBJ whole genome shotgun (WGS) entry which is preliminary data.</text>
</comment>
<dbReference type="Gene3D" id="3.40.50.2000">
    <property type="entry name" value="Glycogen Phosphorylase B"/>
    <property type="match status" value="2"/>
</dbReference>
<gene>
    <name evidence="2" type="ORF">BTO10_20840</name>
</gene>
<proteinExistence type="predicted"/>
<accession>A0A2S7V8E6</accession>
<dbReference type="AlphaFoldDB" id="A0A2S7V8E6"/>
<dbReference type="RefSeq" id="WP_105025703.1">
    <property type="nucleotide sequence ID" value="NZ_MSCI01000003.1"/>
</dbReference>
<dbReference type="Proteomes" id="UP000238707">
    <property type="component" value="Unassembled WGS sequence"/>
</dbReference>
<evidence type="ECO:0000259" key="1">
    <source>
        <dbReference type="Pfam" id="PF00534"/>
    </source>
</evidence>
<feature type="domain" description="Glycosyl transferase family 1" evidence="1">
    <location>
        <begin position="189"/>
        <end position="335"/>
    </location>
</feature>
<organism evidence="2 3">
    <name type="scientific">Vibrio chagasii</name>
    <dbReference type="NCBI Taxonomy" id="170679"/>
    <lineage>
        <taxon>Bacteria</taxon>
        <taxon>Pseudomonadati</taxon>
        <taxon>Pseudomonadota</taxon>
        <taxon>Gammaproteobacteria</taxon>
        <taxon>Vibrionales</taxon>
        <taxon>Vibrionaceae</taxon>
        <taxon>Vibrio</taxon>
    </lineage>
</organism>
<keyword evidence="3" id="KW-1185">Reference proteome</keyword>